<evidence type="ECO:0000313" key="3">
    <source>
        <dbReference type="WBParaSite" id="GPLIN_001213500"/>
    </source>
</evidence>
<dbReference type="Proteomes" id="UP000050741">
    <property type="component" value="Unassembled WGS sequence"/>
</dbReference>
<feature type="region of interest" description="Disordered" evidence="1">
    <location>
        <begin position="543"/>
        <end position="569"/>
    </location>
</feature>
<proteinExistence type="predicted"/>
<feature type="region of interest" description="Disordered" evidence="1">
    <location>
        <begin position="857"/>
        <end position="877"/>
    </location>
</feature>
<feature type="compositionally biased region" description="Polar residues" evidence="1">
    <location>
        <begin position="857"/>
        <end position="867"/>
    </location>
</feature>
<protein>
    <submittedName>
        <fullName evidence="3">GYF domain-containing protein</fullName>
    </submittedName>
</protein>
<name>A0A183CGX9_GLOPA</name>
<feature type="compositionally biased region" description="Basic and acidic residues" evidence="1">
    <location>
        <begin position="23"/>
        <end position="35"/>
    </location>
</feature>
<reference evidence="2" key="2">
    <citation type="submission" date="2014-05" db="EMBL/GenBank/DDBJ databases">
        <title>The genome and life-stage specific transcriptomes of Globodera pallida elucidate key aspects of plant parasitism by a cyst nematode.</title>
        <authorList>
            <person name="Cotton J.A."/>
            <person name="Lilley C.J."/>
            <person name="Jones L.M."/>
            <person name="Kikuchi T."/>
            <person name="Reid A.J."/>
            <person name="Thorpe P."/>
            <person name="Tsai I.J."/>
            <person name="Beasley H."/>
            <person name="Blok V."/>
            <person name="Cock P.J.A."/>
            <person name="Van den Akker S.E."/>
            <person name="Holroyd N."/>
            <person name="Hunt M."/>
            <person name="Mantelin S."/>
            <person name="Naghra H."/>
            <person name="Pain A."/>
            <person name="Palomares-Rius J.E."/>
            <person name="Zarowiecki M."/>
            <person name="Berriman M."/>
            <person name="Jones J.T."/>
            <person name="Urwin P.E."/>
        </authorList>
    </citation>
    <scope>NUCLEOTIDE SEQUENCE [LARGE SCALE GENOMIC DNA]</scope>
    <source>
        <strain evidence="2">Lindley</strain>
    </source>
</reference>
<feature type="compositionally biased region" description="Basic and acidic residues" evidence="1">
    <location>
        <begin position="543"/>
        <end position="564"/>
    </location>
</feature>
<dbReference type="AlphaFoldDB" id="A0A183CGX9"/>
<keyword evidence="2" id="KW-1185">Reference proteome</keyword>
<organism evidence="2 3">
    <name type="scientific">Globodera pallida</name>
    <name type="common">Potato cyst nematode worm</name>
    <name type="synonym">Heterodera pallida</name>
    <dbReference type="NCBI Taxonomy" id="36090"/>
    <lineage>
        <taxon>Eukaryota</taxon>
        <taxon>Metazoa</taxon>
        <taxon>Ecdysozoa</taxon>
        <taxon>Nematoda</taxon>
        <taxon>Chromadorea</taxon>
        <taxon>Rhabditida</taxon>
        <taxon>Tylenchina</taxon>
        <taxon>Tylenchomorpha</taxon>
        <taxon>Tylenchoidea</taxon>
        <taxon>Heteroderidae</taxon>
        <taxon>Heteroderinae</taxon>
        <taxon>Globodera</taxon>
    </lineage>
</organism>
<dbReference type="WBParaSite" id="GPLIN_001213500">
    <property type="protein sequence ID" value="GPLIN_001213500"/>
    <property type="gene ID" value="GPLIN_001213500"/>
</dbReference>
<accession>A0A183CGX9</accession>
<feature type="region of interest" description="Disordered" evidence="1">
    <location>
        <begin position="13"/>
        <end position="52"/>
    </location>
</feature>
<reference evidence="2" key="1">
    <citation type="submission" date="2013-12" db="EMBL/GenBank/DDBJ databases">
        <authorList>
            <person name="Aslett M."/>
        </authorList>
    </citation>
    <scope>NUCLEOTIDE SEQUENCE [LARGE SCALE GENOMIC DNA]</scope>
    <source>
        <strain evidence="2">Lindley</strain>
    </source>
</reference>
<reference evidence="3" key="3">
    <citation type="submission" date="2016-06" db="UniProtKB">
        <authorList>
            <consortium name="WormBaseParasite"/>
        </authorList>
    </citation>
    <scope>IDENTIFICATION</scope>
</reference>
<evidence type="ECO:0000313" key="2">
    <source>
        <dbReference type="Proteomes" id="UP000050741"/>
    </source>
</evidence>
<evidence type="ECO:0000256" key="1">
    <source>
        <dbReference type="SAM" id="MobiDB-lite"/>
    </source>
</evidence>
<sequence>MSPYVVLGGAGEARLKRGGGGQREVEQEGKARECQNEDESESKEKGGSISLVDQVESDDGDLLRHVFSAEDIRKKGSAAEAETEHAAKDEIIQKVFSIFPKERLLWKGPVAESGTNNRAQKVVRNGAAIDNTQNEQGTGKSETWAEEAFVDEQQNVQMMEKGGDTDRQNMKEHSEKQQLKAKVTVTTITTLSDLAFIEDLVRSEKTDNVMLENKMQLPRDGEYYEEVSTEKEEGKEWEWLHPSAREEKVGRKKREERGNGFILLQEKVGRKRREERGNGFILLQEKVGRKRREERGNGFILLQEKQSARCQHSLLTRSDSGMVGESSPEFGFFTSERAVDHLPRLVRNDTVGSPDSAFLSDSSPVHNSTLTRRANWSIDQCESGLRNHGPTAQMLNDSVSTEELRVKDEEGNEHGRWASDGEGAITVDLQFKTPKGFTEEELRTMVLSGGEQKEVQDEPFEVAGWKPLEDVEPELNQIVVGEIDEDILQNEYDARHQKLPSALDEGSSFCPKQEEISWIEVNVDEVGAGMPPWKPLDQLKKEAEGKELAEEEMRQGGGERDSLKKRQRRRSVEAADVVEEWNARVRRKVKQVREEEAEVELHFVEGDRMKREAASEVCWKGRDEEEYMTVVTVGDEPSEERTRQNGGKERANRWRIPEAEKRRWEKGPEDIPGRACYLQVHQRMQMGRRLEDDKCGSVESRDAIILEHMNITELEYKGGAMGEQGQPVHTSISTQINTWAPDEWFRRVPLREDLEEFDGRGERVRKLVEARRRRSTSSNHCEPRKAYSIRRPTAMNENGHKKMKRAREGRVSLGASYEASPTLYSEIETFHHWGREGRSTVRTRHRHKWPRKRLQQKSPSRVTVTTTFGGGEDAQSGPIDRVTVSHTPGSRWIVSSVYRTTEWGWEKLSLR</sequence>